<organism evidence="1">
    <name type="scientific">Rhizophora mucronata</name>
    <name type="common">Asiatic mangrove</name>
    <dbReference type="NCBI Taxonomy" id="61149"/>
    <lineage>
        <taxon>Eukaryota</taxon>
        <taxon>Viridiplantae</taxon>
        <taxon>Streptophyta</taxon>
        <taxon>Embryophyta</taxon>
        <taxon>Tracheophyta</taxon>
        <taxon>Spermatophyta</taxon>
        <taxon>Magnoliopsida</taxon>
        <taxon>eudicotyledons</taxon>
        <taxon>Gunneridae</taxon>
        <taxon>Pentapetalae</taxon>
        <taxon>rosids</taxon>
        <taxon>fabids</taxon>
        <taxon>Malpighiales</taxon>
        <taxon>Rhizophoraceae</taxon>
        <taxon>Rhizophora</taxon>
    </lineage>
</organism>
<evidence type="ECO:0000313" key="1">
    <source>
        <dbReference type="EMBL" id="MBX31314.1"/>
    </source>
</evidence>
<accession>A0A2P2MM55</accession>
<reference evidence="1" key="1">
    <citation type="submission" date="2018-02" db="EMBL/GenBank/DDBJ databases">
        <title>Rhizophora mucronata_Transcriptome.</title>
        <authorList>
            <person name="Meera S.P."/>
            <person name="Sreeshan A."/>
            <person name="Augustine A."/>
        </authorList>
    </citation>
    <scope>NUCLEOTIDE SEQUENCE</scope>
    <source>
        <tissue evidence="1">Leaf</tissue>
    </source>
</reference>
<proteinExistence type="predicted"/>
<dbReference type="AlphaFoldDB" id="A0A2P2MM55"/>
<protein>
    <submittedName>
        <fullName evidence="1">Uncharacterized protein</fullName>
    </submittedName>
</protein>
<dbReference type="EMBL" id="GGEC01050830">
    <property type="protein sequence ID" value="MBX31314.1"/>
    <property type="molecule type" value="Transcribed_RNA"/>
</dbReference>
<sequence length="101" mass="11481">MLRLDILQLFKTLLGERRKEHKQEVPAQCHILVTLLRLRGSFLARQCCGNSTSYKPHSSCSDTHSNNTISSNSVFNSLLQNQGLPPVWRNLQTFLHQLPAP</sequence>
<name>A0A2P2MM55_RHIMU</name>